<dbReference type="AlphaFoldDB" id="A0A5B0L004"/>
<organism evidence="1 2">
    <name type="scientific">Azospirillum argentinense</name>
    <dbReference type="NCBI Taxonomy" id="2970906"/>
    <lineage>
        <taxon>Bacteria</taxon>
        <taxon>Pseudomonadati</taxon>
        <taxon>Pseudomonadota</taxon>
        <taxon>Alphaproteobacteria</taxon>
        <taxon>Rhodospirillales</taxon>
        <taxon>Azospirillaceae</taxon>
        <taxon>Azospirillum</taxon>
    </lineage>
</organism>
<dbReference type="Proteomes" id="UP000325333">
    <property type="component" value="Unassembled WGS sequence"/>
</dbReference>
<protein>
    <submittedName>
        <fullName evidence="1">Uncharacterized protein</fullName>
    </submittedName>
</protein>
<comment type="caution">
    <text evidence="1">The sequence shown here is derived from an EMBL/GenBank/DDBJ whole genome shotgun (WGS) entry which is preliminary data.</text>
</comment>
<name>A0A5B0L004_9PROT</name>
<reference evidence="1 2" key="1">
    <citation type="submission" date="2019-07" db="EMBL/GenBank/DDBJ databases">
        <title>Genome sequencing of the stress-tolerant strain Azospirillum brasilense Az19.</title>
        <authorList>
            <person name="Maroniche G.A."/>
            <person name="Garcia J.E."/>
            <person name="Pagnussat L."/>
            <person name="Amenta M."/>
            <person name="Creus C.M."/>
        </authorList>
    </citation>
    <scope>NUCLEOTIDE SEQUENCE [LARGE SCALE GENOMIC DNA]</scope>
    <source>
        <strain evidence="1 2">Az19</strain>
    </source>
</reference>
<evidence type="ECO:0000313" key="2">
    <source>
        <dbReference type="Proteomes" id="UP000325333"/>
    </source>
</evidence>
<sequence length="38" mass="4189">MSCMKHITHLHVKPDAQACALRITLPILRSGSFVLEGN</sequence>
<proteinExistence type="predicted"/>
<evidence type="ECO:0000313" key="1">
    <source>
        <dbReference type="EMBL" id="KAA1057591.1"/>
    </source>
</evidence>
<accession>A0A5B0L004</accession>
<gene>
    <name evidence="1" type="ORF">FH063_001759</name>
</gene>
<dbReference type="EMBL" id="VEWN01000002">
    <property type="protein sequence ID" value="KAA1057591.1"/>
    <property type="molecule type" value="Genomic_DNA"/>
</dbReference>